<dbReference type="GO" id="GO:0031419">
    <property type="term" value="F:cobalamin binding"/>
    <property type="evidence" value="ECO:0007669"/>
    <property type="project" value="InterPro"/>
</dbReference>
<keyword evidence="4" id="KW-0408">Iron</keyword>
<dbReference type="RefSeq" id="WP_147799904.1">
    <property type="nucleotide sequence ID" value="NZ_VPFL01000011.1"/>
</dbReference>
<dbReference type="InterPro" id="IPR034466">
    <property type="entry name" value="Methyltransferase_Class_B"/>
</dbReference>
<dbReference type="GO" id="GO:0003824">
    <property type="term" value="F:catalytic activity"/>
    <property type="evidence" value="ECO:0007669"/>
    <property type="project" value="InterPro"/>
</dbReference>
<evidence type="ECO:0000256" key="5">
    <source>
        <dbReference type="ARBA" id="ARBA00023014"/>
    </source>
</evidence>
<dbReference type="GO" id="GO:0051539">
    <property type="term" value="F:4 iron, 4 sulfur cluster binding"/>
    <property type="evidence" value="ECO:0007669"/>
    <property type="project" value="UniProtKB-KW"/>
</dbReference>
<dbReference type="Proteomes" id="UP000321201">
    <property type="component" value="Unassembled WGS sequence"/>
</dbReference>
<dbReference type="InterPro" id="IPR058240">
    <property type="entry name" value="rSAM_sf"/>
</dbReference>
<dbReference type="SFLD" id="SFLDS00029">
    <property type="entry name" value="Radical_SAM"/>
    <property type="match status" value="1"/>
</dbReference>
<dbReference type="PANTHER" id="PTHR43409">
    <property type="entry name" value="ANAEROBIC MAGNESIUM-PROTOPORPHYRIN IX MONOMETHYL ESTER CYCLASE-RELATED"/>
    <property type="match status" value="1"/>
</dbReference>
<dbReference type="InterPro" id="IPR034530">
    <property type="entry name" value="HpnP-like"/>
</dbReference>
<evidence type="ECO:0000259" key="6">
    <source>
        <dbReference type="PROSITE" id="PS51918"/>
    </source>
</evidence>
<dbReference type="InterPro" id="IPR007197">
    <property type="entry name" value="rSAM"/>
</dbReference>
<dbReference type="PROSITE" id="PS51918">
    <property type="entry name" value="RADICAL_SAM"/>
    <property type="match status" value="1"/>
</dbReference>
<dbReference type="GO" id="GO:0046872">
    <property type="term" value="F:metal ion binding"/>
    <property type="evidence" value="ECO:0007669"/>
    <property type="project" value="UniProtKB-KW"/>
</dbReference>
<evidence type="ECO:0000256" key="2">
    <source>
        <dbReference type="ARBA" id="ARBA00022691"/>
    </source>
</evidence>
<keyword evidence="5" id="KW-0411">Iron-sulfur</keyword>
<dbReference type="Pfam" id="PF02310">
    <property type="entry name" value="B12-binding"/>
    <property type="match status" value="1"/>
</dbReference>
<evidence type="ECO:0000313" key="8">
    <source>
        <dbReference type="Proteomes" id="UP000321201"/>
    </source>
</evidence>
<evidence type="ECO:0000313" key="7">
    <source>
        <dbReference type="EMBL" id="TXF11733.1"/>
    </source>
</evidence>
<proteinExistence type="predicted"/>
<dbReference type="CDD" id="cd02068">
    <property type="entry name" value="radical_SAM_B12_BD"/>
    <property type="match status" value="1"/>
</dbReference>
<name>A0A5C7EUM0_9PROT</name>
<comment type="cofactor">
    <cofactor evidence="1">
        <name>[4Fe-4S] cluster</name>
        <dbReference type="ChEBI" id="CHEBI:49883"/>
    </cofactor>
</comment>
<dbReference type="InParanoid" id="A0A5C7EUM0"/>
<dbReference type="InterPro" id="IPR006638">
    <property type="entry name" value="Elp3/MiaA/NifB-like_rSAM"/>
</dbReference>
<evidence type="ECO:0000256" key="3">
    <source>
        <dbReference type="ARBA" id="ARBA00022723"/>
    </source>
</evidence>
<dbReference type="Gene3D" id="3.40.50.280">
    <property type="entry name" value="Cobalamin-binding domain"/>
    <property type="match status" value="1"/>
</dbReference>
<dbReference type="InterPro" id="IPR023404">
    <property type="entry name" value="rSAM_horseshoe"/>
</dbReference>
<evidence type="ECO:0000256" key="4">
    <source>
        <dbReference type="ARBA" id="ARBA00023004"/>
    </source>
</evidence>
<dbReference type="AlphaFoldDB" id="A0A5C7EUM0"/>
<organism evidence="7 8">
    <name type="scientific">Pelomicrobium methylotrophicum</name>
    <dbReference type="NCBI Taxonomy" id="2602750"/>
    <lineage>
        <taxon>Bacteria</taxon>
        <taxon>Pseudomonadati</taxon>
        <taxon>Pseudomonadota</taxon>
        <taxon>Hydrogenophilia</taxon>
        <taxon>Hydrogenophilia incertae sedis</taxon>
        <taxon>Pelomicrobium</taxon>
    </lineage>
</organism>
<feature type="domain" description="Radical SAM core" evidence="6">
    <location>
        <begin position="162"/>
        <end position="405"/>
    </location>
</feature>
<dbReference type="Pfam" id="PF13282">
    <property type="entry name" value="DUF4070"/>
    <property type="match status" value="1"/>
</dbReference>
<dbReference type="SUPFAM" id="SSF102114">
    <property type="entry name" value="Radical SAM enzymes"/>
    <property type="match status" value="1"/>
</dbReference>
<dbReference type="SMART" id="SM00729">
    <property type="entry name" value="Elp3"/>
    <property type="match status" value="1"/>
</dbReference>
<dbReference type="Gene3D" id="3.80.30.20">
    <property type="entry name" value="tm_1862 like domain"/>
    <property type="match status" value="1"/>
</dbReference>
<dbReference type="SFLD" id="SFLDG01082">
    <property type="entry name" value="B12-binding_domain_containing"/>
    <property type="match status" value="1"/>
</dbReference>
<dbReference type="SFLD" id="SFLDF00303">
    <property type="entry name" value="hopanoid_C2-methyltransferase"/>
    <property type="match status" value="1"/>
</dbReference>
<keyword evidence="3" id="KW-0479">Metal-binding</keyword>
<dbReference type="CDD" id="cd01335">
    <property type="entry name" value="Radical_SAM"/>
    <property type="match status" value="1"/>
</dbReference>
<reference evidence="7 8" key="1">
    <citation type="submission" date="2019-08" db="EMBL/GenBank/DDBJ databases">
        <title>Pelomicrobium methylotrophicum gen. nov., sp. nov. a moderately thermophilic, facultatively anaerobic, lithoautotrophic and methylotrophic bacterium isolated from a terrestrial mud volcano.</title>
        <authorList>
            <person name="Slobodkina G.B."/>
            <person name="Merkel A.Y."/>
            <person name="Slobodkin A.I."/>
        </authorList>
    </citation>
    <scope>NUCLEOTIDE SEQUENCE [LARGE SCALE GENOMIC DNA]</scope>
    <source>
        <strain evidence="7 8">SM250</strain>
    </source>
</reference>
<protein>
    <submittedName>
        <fullName evidence="7">B12-binding domain-containing radical SAM protein</fullName>
    </submittedName>
</protein>
<dbReference type="InterPro" id="IPR006158">
    <property type="entry name" value="Cobalamin-bd"/>
</dbReference>
<dbReference type="PANTHER" id="PTHR43409:SF3">
    <property type="entry name" value="HYPOTHETICAL METHYLTRANSFERASE"/>
    <property type="match status" value="1"/>
</dbReference>
<accession>A0A5C7EUM0</accession>
<keyword evidence="2" id="KW-0949">S-adenosyl-L-methionine</keyword>
<dbReference type="OrthoDB" id="5287619at2"/>
<evidence type="ECO:0000256" key="1">
    <source>
        <dbReference type="ARBA" id="ARBA00001966"/>
    </source>
</evidence>
<dbReference type="InterPro" id="IPR051198">
    <property type="entry name" value="BchE-like"/>
</dbReference>
<keyword evidence="8" id="KW-1185">Reference proteome</keyword>
<dbReference type="EMBL" id="VPFL01000011">
    <property type="protein sequence ID" value="TXF11733.1"/>
    <property type="molecule type" value="Genomic_DNA"/>
</dbReference>
<dbReference type="GO" id="GO:0005829">
    <property type="term" value="C:cytosol"/>
    <property type="evidence" value="ECO:0007669"/>
    <property type="project" value="TreeGrafter"/>
</dbReference>
<sequence>MRLLLINPRYPESFWSFRWAVDRVLPGKRAINPPLGLATLAALTPAHWDVTIVDENVEPLPLAPEADLIGIAGMGVQFARQQELLRYYRAAGYRTVVGGSYASLVPERYLDLADSVVAGEAEYIWPRFCADLEAGRPQRLYRETGVVDLRDSPTPRFDLLKLERYTTATLQVSRGCPYQCEFCDIIVMFGRKPRYKGLDQVEPELDALRGQGARNLFFVDDNLIGHRALARELLRHLIDYQARHRYRFRFGAQVSLNVAQDPALLRLLREAGFTWVFIGIESPDPAALKEIRKTQNTHEDILTSIRRIYAHGIDVLGGFIVGFDADTPETFEHQYRFITEAGIQAAMVGLLTALPKTPLHARLLAEGRLREGMNEVDNTRPATNVVPKGMSYEELIEGYQMLYRRLLSDAAIARRVTNKLAHMAAPVYGGEYGPFQQIGIVVRLLIRGVLPGGLKRSVWFLRSLPWTAPKKLPLAVVDWICALSMRAFVERRFPEAIAPIALQTHFTAMQRALKRHLAQGRARLELNRSHLSLRLEGWLDRRFYRRAARHARRILGRTPSTLTLYVNRLRGEERPWFDRFLRRLTRYGDRVRVVVGEAARGCIEIDSSVFHLALEPASR</sequence>
<dbReference type="Pfam" id="PF04055">
    <property type="entry name" value="Radical_SAM"/>
    <property type="match status" value="1"/>
</dbReference>
<gene>
    <name evidence="7" type="ORF">FR698_09205</name>
</gene>
<comment type="caution">
    <text evidence="7">The sequence shown here is derived from an EMBL/GenBank/DDBJ whole genome shotgun (WGS) entry which is preliminary data.</text>
</comment>
<dbReference type="SFLD" id="SFLDG01123">
    <property type="entry name" value="methyltransferase_(Class_B)"/>
    <property type="match status" value="1"/>
</dbReference>
<dbReference type="InterPro" id="IPR025274">
    <property type="entry name" value="DUF4070"/>
</dbReference>